<evidence type="ECO:0000313" key="3">
    <source>
        <dbReference type="Proteomes" id="UP000219612"/>
    </source>
</evidence>
<dbReference type="Pfam" id="PF00857">
    <property type="entry name" value="Isochorismatase"/>
    <property type="match status" value="1"/>
</dbReference>
<dbReference type="SUPFAM" id="SSF52499">
    <property type="entry name" value="Isochorismatase-like hydrolases"/>
    <property type="match status" value="1"/>
</dbReference>
<dbReference type="RefSeq" id="WP_097328716.1">
    <property type="nucleotide sequence ID" value="NZ_OBDY01000041.1"/>
</dbReference>
<evidence type="ECO:0000259" key="1">
    <source>
        <dbReference type="Pfam" id="PF00857"/>
    </source>
</evidence>
<keyword evidence="3" id="KW-1185">Reference proteome</keyword>
<dbReference type="PANTHER" id="PTHR43559">
    <property type="entry name" value="HYDROLASE YCAC-RELATED"/>
    <property type="match status" value="1"/>
</dbReference>
<dbReference type="OrthoDB" id="9789777at2"/>
<accession>A0A285KL33</accession>
<organism evidence="2 3">
    <name type="scientific">Paractinoplanes atraurantiacus</name>
    <dbReference type="NCBI Taxonomy" id="1036182"/>
    <lineage>
        <taxon>Bacteria</taxon>
        <taxon>Bacillati</taxon>
        <taxon>Actinomycetota</taxon>
        <taxon>Actinomycetes</taxon>
        <taxon>Micromonosporales</taxon>
        <taxon>Micromonosporaceae</taxon>
        <taxon>Paractinoplanes</taxon>
    </lineage>
</organism>
<proteinExistence type="predicted"/>
<dbReference type="Gene3D" id="3.40.50.850">
    <property type="entry name" value="Isochorismatase-like"/>
    <property type="match status" value="1"/>
</dbReference>
<evidence type="ECO:0000313" key="2">
    <source>
        <dbReference type="EMBL" id="SNY72116.1"/>
    </source>
</evidence>
<dbReference type="InterPro" id="IPR000868">
    <property type="entry name" value="Isochorismatase-like_dom"/>
</dbReference>
<feature type="domain" description="Isochorismatase-like" evidence="1">
    <location>
        <begin position="12"/>
        <end position="164"/>
    </location>
</feature>
<dbReference type="EMBL" id="OBDY01000041">
    <property type="protein sequence ID" value="SNY72116.1"/>
    <property type="molecule type" value="Genomic_DNA"/>
</dbReference>
<protein>
    <submittedName>
        <fullName evidence="2">Nicotinamidase-related amidase</fullName>
    </submittedName>
</protein>
<dbReference type="Proteomes" id="UP000219612">
    <property type="component" value="Unassembled WGS sequence"/>
</dbReference>
<dbReference type="PANTHER" id="PTHR43559:SF1">
    <property type="entry name" value="HYDROLASE"/>
    <property type="match status" value="1"/>
</dbReference>
<dbReference type="InterPro" id="IPR053152">
    <property type="entry name" value="Hydrolase_YcaC-like"/>
</dbReference>
<sequence length="211" mass="22170">MSLLDRRTPDNTAIVLIDYVESFKHTVKSQTPEANVTGAVALARTALGLDVPLVVTAGPEGDPRGPMYSELLRELNGHPVVARWDAFNAFDAPGFPEAVEATGRKHLAVAGLTTDVCVLHTAMGALRRGYEVSLVVDATGGTSLDSHQAAIGRLVQAGATTTSWMSLATELVGLYANDKKGVLPQLLALDTNLTAAGLNEVLSDLSPGLNR</sequence>
<reference evidence="3" key="1">
    <citation type="submission" date="2017-09" db="EMBL/GenBank/DDBJ databases">
        <authorList>
            <person name="Varghese N."/>
            <person name="Submissions S."/>
        </authorList>
    </citation>
    <scope>NUCLEOTIDE SEQUENCE [LARGE SCALE GENOMIC DNA]</scope>
    <source>
        <strain evidence="3">CGMCC 4.6857</strain>
    </source>
</reference>
<name>A0A285KL33_9ACTN</name>
<gene>
    <name evidence="2" type="ORF">SAMN05421748_14166</name>
</gene>
<dbReference type="AlphaFoldDB" id="A0A285KL33"/>
<dbReference type="InterPro" id="IPR036380">
    <property type="entry name" value="Isochorismatase-like_sf"/>
</dbReference>